<dbReference type="RefSeq" id="WP_188254658.1">
    <property type="nucleotide sequence ID" value="NZ_JABVCF010000005.1"/>
</dbReference>
<name>A0A942DWL7_9HYPH</name>
<gene>
    <name evidence="1" type="ORF">KEU06_10770</name>
</gene>
<evidence type="ECO:0000313" key="1">
    <source>
        <dbReference type="EMBL" id="MBS3649089.1"/>
    </source>
</evidence>
<dbReference type="Proteomes" id="UP000680348">
    <property type="component" value="Unassembled WGS sequence"/>
</dbReference>
<reference evidence="1" key="1">
    <citation type="submission" date="2021-04" db="EMBL/GenBank/DDBJ databases">
        <title>Pseudaminobacter soli sp. nov., isolated from paddy soil contaminated by heavy metals.</title>
        <authorList>
            <person name="Zhang K."/>
        </authorList>
    </citation>
    <scope>NUCLEOTIDE SEQUENCE</scope>
    <source>
        <strain evidence="1">19-2017</strain>
    </source>
</reference>
<protein>
    <submittedName>
        <fullName evidence="1">Uncharacterized protein</fullName>
    </submittedName>
</protein>
<sequence length="63" mass="6839">MQTNLQFQDSFQPYYANHTVQTEQISKDAATKPALTSAELRARLEACCSKLAGAIAAIEAGKH</sequence>
<dbReference type="EMBL" id="JAGWCR010000005">
    <property type="protein sequence ID" value="MBS3649089.1"/>
    <property type="molecule type" value="Genomic_DNA"/>
</dbReference>
<accession>A0A942DWL7</accession>
<dbReference type="AlphaFoldDB" id="A0A942DWL7"/>
<organism evidence="1 2">
    <name type="scientific">Pseudaminobacter soli</name>
    <name type="common">ex Zhang et al. 2022</name>
    <dbReference type="NCBI Taxonomy" id="2831468"/>
    <lineage>
        <taxon>Bacteria</taxon>
        <taxon>Pseudomonadati</taxon>
        <taxon>Pseudomonadota</taxon>
        <taxon>Alphaproteobacteria</taxon>
        <taxon>Hyphomicrobiales</taxon>
        <taxon>Phyllobacteriaceae</taxon>
        <taxon>Pseudaminobacter</taxon>
    </lineage>
</organism>
<proteinExistence type="predicted"/>
<evidence type="ECO:0000313" key="2">
    <source>
        <dbReference type="Proteomes" id="UP000680348"/>
    </source>
</evidence>
<keyword evidence="2" id="KW-1185">Reference proteome</keyword>
<comment type="caution">
    <text evidence="1">The sequence shown here is derived from an EMBL/GenBank/DDBJ whole genome shotgun (WGS) entry which is preliminary data.</text>
</comment>